<organism evidence="1 2">
    <name type="scientific">Sphingobacterium wenxiniae</name>
    <dbReference type="NCBI Taxonomy" id="683125"/>
    <lineage>
        <taxon>Bacteria</taxon>
        <taxon>Pseudomonadati</taxon>
        <taxon>Bacteroidota</taxon>
        <taxon>Sphingobacteriia</taxon>
        <taxon>Sphingobacteriales</taxon>
        <taxon>Sphingobacteriaceae</taxon>
        <taxon>Sphingobacterium</taxon>
    </lineage>
</organism>
<reference evidence="1 2" key="1">
    <citation type="submission" date="2016-10" db="EMBL/GenBank/DDBJ databases">
        <authorList>
            <person name="de Groot N.N."/>
        </authorList>
    </citation>
    <scope>NUCLEOTIDE SEQUENCE [LARGE SCALE GENOMIC DNA]</scope>
    <source>
        <strain evidence="1 2">DSM 22789</strain>
    </source>
</reference>
<accession>A0A1I6VU50</accession>
<protein>
    <recommendedName>
        <fullName evidence="3">Glutamine amidotransferase domain-containing protein</fullName>
    </recommendedName>
</protein>
<dbReference type="Gene3D" id="3.40.50.880">
    <property type="match status" value="1"/>
</dbReference>
<evidence type="ECO:0008006" key="3">
    <source>
        <dbReference type="Google" id="ProtNLM"/>
    </source>
</evidence>
<dbReference type="Proteomes" id="UP000198785">
    <property type="component" value="Unassembled WGS sequence"/>
</dbReference>
<sequence>MIDFGIEAEVPYSQVIQPNLQRMDLLEAKIVCLEKERPHIDLERVVMTIRFNNEFFGTQFHPEADAEGMFRHFQKEEKSKMVIENFGEEKFNSMLEHLEDPDKIMLTESVILPNFLEKVFQHKLELVCD</sequence>
<dbReference type="STRING" id="683125.SAMN05660206_11753"/>
<dbReference type="InterPro" id="IPR029062">
    <property type="entry name" value="Class_I_gatase-like"/>
</dbReference>
<dbReference type="SUPFAM" id="SSF52317">
    <property type="entry name" value="Class I glutamine amidotransferase-like"/>
    <property type="match status" value="1"/>
</dbReference>
<name>A0A1I6VU50_9SPHI</name>
<dbReference type="AlphaFoldDB" id="A0A1I6VU50"/>
<gene>
    <name evidence="1" type="ORF">SAMN05660206_11753</name>
</gene>
<evidence type="ECO:0000313" key="2">
    <source>
        <dbReference type="Proteomes" id="UP000198785"/>
    </source>
</evidence>
<keyword evidence="2" id="KW-1185">Reference proteome</keyword>
<proteinExistence type="predicted"/>
<dbReference type="RefSeq" id="WP_212611708.1">
    <property type="nucleotide sequence ID" value="NZ_FOZZ01000017.1"/>
</dbReference>
<dbReference type="EMBL" id="FOZZ01000017">
    <property type="protein sequence ID" value="SFT17226.1"/>
    <property type="molecule type" value="Genomic_DNA"/>
</dbReference>
<evidence type="ECO:0000313" key="1">
    <source>
        <dbReference type="EMBL" id="SFT17226.1"/>
    </source>
</evidence>